<protein>
    <submittedName>
        <fullName evidence="2">Uncharacterized protein</fullName>
    </submittedName>
</protein>
<dbReference type="EMBL" id="JBBPBM010000023">
    <property type="protein sequence ID" value="KAK8545748.1"/>
    <property type="molecule type" value="Genomic_DNA"/>
</dbReference>
<feature type="region of interest" description="Disordered" evidence="1">
    <location>
        <begin position="146"/>
        <end position="169"/>
    </location>
</feature>
<name>A0ABR2DTU0_9ROSI</name>
<evidence type="ECO:0000256" key="1">
    <source>
        <dbReference type="SAM" id="MobiDB-lite"/>
    </source>
</evidence>
<evidence type="ECO:0000313" key="3">
    <source>
        <dbReference type="Proteomes" id="UP001472677"/>
    </source>
</evidence>
<gene>
    <name evidence="2" type="ORF">V6N12_026570</name>
</gene>
<dbReference type="Proteomes" id="UP001472677">
    <property type="component" value="Unassembled WGS sequence"/>
</dbReference>
<organism evidence="2 3">
    <name type="scientific">Hibiscus sabdariffa</name>
    <name type="common">roselle</name>
    <dbReference type="NCBI Taxonomy" id="183260"/>
    <lineage>
        <taxon>Eukaryota</taxon>
        <taxon>Viridiplantae</taxon>
        <taxon>Streptophyta</taxon>
        <taxon>Embryophyta</taxon>
        <taxon>Tracheophyta</taxon>
        <taxon>Spermatophyta</taxon>
        <taxon>Magnoliopsida</taxon>
        <taxon>eudicotyledons</taxon>
        <taxon>Gunneridae</taxon>
        <taxon>Pentapetalae</taxon>
        <taxon>rosids</taxon>
        <taxon>malvids</taxon>
        <taxon>Malvales</taxon>
        <taxon>Malvaceae</taxon>
        <taxon>Malvoideae</taxon>
        <taxon>Hibiscus</taxon>
    </lineage>
</organism>
<evidence type="ECO:0000313" key="2">
    <source>
        <dbReference type="EMBL" id="KAK8545748.1"/>
    </source>
</evidence>
<proteinExistence type="predicted"/>
<comment type="caution">
    <text evidence="2">The sequence shown here is derived from an EMBL/GenBank/DDBJ whole genome shotgun (WGS) entry which is preliminary data.</text>
</comment>
<sequence length="195" mass="22615">MRLSGFACEAFGYIPRTGESIKLILEKGDREDDENFEAGSDHQDPKERHQIYKLDVWFEPFFRIEMMNFIHYAIFLANQCLSALMAKAQRSISLSLHPNQSNLDVLRRYIGTDFRNARKASAVRFKRINDEGALLDTTEVTPRIPKIMKRKRSNDEDSNNGNHDEDAFLKRLEDDHSDHYITADHNEIKKSPDGL</sequence>
<keyword evidence="3" id="KW-1185">Reference proteome</keyword>
<accession>A0ABR2DTU0</accession>
<reference evidence="2 3" key="1">
    <citation type="journal article" date="2024" name="G3 (Bethesda)">
        <title>Genome assembly of Hibiscus sabdariffa L. provides insights into metabolisms of medicinal natural products.</title>
        <authorList>
            <person name="Kim T."/>
        </authorList>
    </citation>
    <scope>NUCLEOTIDE SEQUENCE [LARGE SCALE GENOMIC DNA]</scope>
    <source>
        <strain evidence="2">TK-2024</strain>
        <tissue evidence="2">Old leaves</tissue>
    </source>
</reference>